<protein>
    <submittedName>
        <fullName evidence="9">L-idonate 5-dehydrogenase</fullName>
    </submittedName>
</protein>
<dbReference type="GO" id="GO:0016616">
    <property type="term" value="F:oxidoreductase activity, acting on the CH-OH group of donors, NAD or NADP as acceptor"/>
    <property type="evidence" value="ECO:0007669"/>
    <property type="project" value="UniProtKB-ARBA"/>
</dbReference>
<dbReference type="PROSITE" id="PS00059">
    <property type="entry name" value="ADH_ZINC"/>
    <property type="match status" value="1"/>
</dbReference>
<dbReference type="Pfam" id="PF08240">
    <property type="entry name" value="ADH_N"/>
    <property type="match status" value="1"/>
</dbReference>
<comment type="caution">
    <text evidence="9">The sequence shown here is derived from an EMBL/GenBank/DDBJ whole genome shotgun (WGS) entry which is preliminary data.</text>
</comment>
<dbReference type="InterPro" id="IPR020843">
    <property type="entry name" value="ER"/>
</dbReference>
<evidence type="ECO:0000313" key="9">
    <source>
        <dbReference type="EMBL" id="PUB15608.1"/>
    </source>
</evidence>
<comment type="similarity">
    <text evidence="2 7">Belongs to the zinc-containing alcohol dehydrogenase family.</text>
</comment>
<proteinExistence type="inferred from homology"/>
<comment type="cofactor">
    <cofactor evidence="1 7">
        <name>Zn(2+)</name>
        <dbReference type="ChEBI" id="CHEBI:29105"/>
    </cofactor>
</comment>
<dbReference type="GO" id="GO:0008270">
    <property type="term" value="F:zinc ion binding"/>
    <property type="evidence" value="ECO:0007669"/>
    <property type="project" value="InterPro"/>
</dbReference>
<keyword evidence="5" id="KW-0560">Oxidoreductase</keyword>
<keyword evidence="10" id="KW-1185">Reference proteome</keyword>
<dbReference type="FunFam" id="3.40.50.720:FF:000068">
    <property type="entry name" value="Sorbitol dehydrogenase"/>
    <property type="match status" value="1"/>
</dbReference>
<evidence type="ECO:0000313" key="10">
    <source>
        <dbReference type="Proteomes" id="UP000244523"/>
    </source>
</evidence>
<reference evidence="9 10" key="1">
    <citation type="submission" date="2018-04" db="EMBL/GenBank/DDBJ databases">
        <title>Genomic Encyclopedia of Archaeal and Bacterial Type Strains, Phase II (KMG-II): from individual species to whole genera.</title>
        <authorList>
            <person name="Goeker M."/>
        </authorList>
    </citation>
    <scope>NUCLEOTIDE SEQUENCE [LARGE SCALE GENOMIC DNA]</scope>
    <source>
        <strain evidence="9 10">DSM 29955</strain>
    </source>
</reference>
<evidence type="ECO:0000256" key="3">
    <source>
        <dbReference type="ARBA" id="ARBA00022723"/>
    </source>
</evidence>
<dbReference type="InterPro" id="IPR002328">
    <property type="entry name" value="ADH_Zn_CS"/>
</dbReference>
<dbReference type="AlphaFoldDB" id="A0A2T6KIS8"/>
<dbReference type="SUPFAM" id="SSF51735">
    <property type="entry name" value="NAD(P)-binding Rossmann-fold domains"/>
    <property type="match status" value="1"/>
</dbReference>
<dbReference type="EMBL" id="QBUD01000004">
    <property type="protein sequence ID" value="PUB15608.1"/>
    <property type="molecule type" value="Genomic_DNA"/>
</dbReference>
<evidence type="ECO:0000256" key="2">
    <source>
        <dbReference type="ARBA" id="ARBA00008072"/>
    </source>
</evidence>
<dbReference type="PANTHER" id="PTHR43161">
    <property type="entry name" value="SORBITOL DEHYDROGENASE"/>
    <property type="match status" value="1"/>
</dbReference>
<dbReference type="PANTHER" id="PTHR43161:SF9">
    <property type="entry name" value="SORBITOL DEHYDROGENASE"/>
    <property type="match status" value="1"/>
</dbReference>
<evidence type="ECO:0000256" key="5">
    <source>
        <dbReference type="ARBA" id="ARBA00023002"/>
    </source>
</evidence>
<organism evidence="9 10">
    <name type="scientific">Yoonia sediminilitoris</name>
    <dbReference type="NCBI Taxonomy" id="1286148"/>
    <lineage>
        <taxon>Bacteria</taxon>
        <taxon>Pseudomonadati</taxon>
        <taxon>Pseudomonadota</taxon>
        <taxon>Alphaproteobacteria</taxon>
        <taxon>Rhodobacterales</taxon>
        <taxon>Paracoccaceae</taxon>
        <taxon>Yoonia</taxon>
    </lineage>
</organism>
<dbReference type="Gene3D" id="3.90.180.10">
    <property type="entry name" value="Medium-chain alcohol dehydrogenases, catalytic domain"/>
    <property type="match status" value="1"/>
</dbReference>
<keyword evidence="4 7" id="KW-0862">Zinc</keyword>
<dbReference type="InterPro" id="IPR011032">
    <property type="entry name" value="GroES-like_sf"/>
</dbReference>
<dbReference type="SUPFAM" id="SSF50129">
    <property type="entry name" value="GroES-like"/>
    <property type="match status" value="1"/>
</dbReference>
<dbReference type="SMART" id="SM00829">
    <property type="entry name" value="PKS_ER"/>
    <property type="match status" value="1"/>
</dbReference>
<dbReference type="InterPro" id="IPR013154">
    <property type="entry name" value="ADH-like_N"/>
</dbReference>
<dbReference type="InterPro" id="IPR013149">
    <property type="entry name" value="ADH-like_C"/>
</dbReference>
<gene>
    <name evidence="9" type="ORF">C8N45_104228</name>
</gene>
<evidence type="ECO:0000256" key="1">
    <source>
        <dbReference type="ARBA" id="ARBA00001947"/>
    </source>
</evidence>
<dbReference type="Proteomes" id="UP000244523">
    <property type="component" value="Unassembled WGS sequence"/>
</dbReference>
<feature type="domain" description="Enoyl reductase (ER)" evidence="8">
    <location>
        <begin position="24"/>
        <end position="357"/>
    </location>
</feature>
<evidence type="ECO:0000259" key="8">
    <source>
        <dbReference type="SMART" id="SM00829"/>
    </source>
</evidence>
<evidence type="ECO:0000256" key="6">
    <source>
        <dbReference type="ARBA" id="ARBA00023027"/>
    </source>
</evidence>
<dbReference type="CDD" id="cd08232">
    <property type="entry name" value="idonate-5-DH"/>
    <property type="match status" value="1"/>
</dbReference>
<keyword evidence="3 7" id="KW-0479">Metal-binding</keyword>
<evidence type="ECO:0000256" key="7">
    <source>
        <dbReference type="RuleBase" id="RU361277"/>
    </source>
</evidence>
<evidence type="ECO:0000256" key="4">
    <source>
        <dbReference type="ARBA" id="ARBA00022833"/>
    </source>
</evidence>
<dbReference type="Gene3D" id="3.40.50.720">
    <property type="entry name" value="NAD(P)-binding Rossmann-like Domain"/>
    <property type="match status" value="1"/>
</dbReference>
<name>A0A2T6KIS8_9RHOB</name>
<accession>A0A2T6KIS8</accession>
<dbReference type="Pfam" id="PF00107">
    <property type="entry name" value="ADH_zinc_N"/>
    <property type="match status" value="1"/>
</dbReference>
<dbReference type="InterPro" id="IPR036291">
    <property type="entry name" value="NAD(P)-bd_dom_sf"/>
</dbReference>
<sequence>MARRFMWMAASPPAFRPMRALVIHAPKDLRLEEIDMPGPGAGEVLIRMAVGGICGSDLHYYNHGGFGAIRIKEPMILGHEVAGHVAELGAGVDGLAVGDLVAVSPSRPCGTCHYCGIGLRNHCENMRFYGSAMPFPHIQGAFREVLVADATQCVKADGLTAAEAAMAEPLAVCLHATRRAGDLFGKRVLITGSGPIGTLSVLAARAAGAAQVVVTDLMDSALDFATAVGADRTINMATDASDLTEYQTGKGYFDVLYECSGAAPALAAGIAAMRPRGVVMQLGLGGDMTIPMQSLTAKELDLRGSFRFHEEFADAVALMRSGKIDLKPLISHSVTLEDAEKGFVLANDRSQAMKTQIIFAKG</sequence>
<keyword evidence="6" id="KW-0520">NAD</keyword>